<sequence length="291" mass="30667">MFGGLVTGIMADAVRAAAGEEFVTELRLRVGRPLIVRTAAERKVARMPSGFVYTVTEGDIDALLAAASDYSVYAVSDSMARGYLTRRGVRIGVAGEGVTEGGGVLSVRNIRFLTVRFPRQVRDAAEFVRERIFPGRVPRSTLVISPPGGGKTTLLRELARISSARADTLIIDERGEIAAASSGVPTLDVGDADVLTGVPKRIAYENTVRAMSPEVIVTDELFGREDAEAVAEIVRSGVAVMASVHGRSEGEVLKSAALAPVVGCMQAVITLSPYPRAGTPVSVRIAGEAEA</sequence>
<organism evidence="4 5">
    <name type="scientific">Candidatus Limadaptatus stercoripullorum</name>
    <dbReference type="NCBI Taxonomy" id="2840846"/>
    <lineage>
        <taxon>Bacteria</taxon>
        <taxon>Bacillati</taxon>
        <taxon>Bacillota</taxon>
        <taxon>Clostridia</taxon>
        <taxon>Eubacteriales</taxon>
        <taxon>Candidatus Limadaptatus</taxon>
    </lineage>
</organism>
<dbReference type="PANTHER" id="PTHR20953">
    <property type="entry name" value="KINASE-RELATED"/>
    <property type="match status" value="1"/>
</dbReference>
<evidence type="ECO:0000256" key="2">
    <source>
        <dbReference type="ARBA" id="ARBA00022840"/>
    </source>
</evidence>
<gene>
    <name evidence="4" type="ORF">IAC73_00570</name>
</gene>
<evidence type="ECO:0000256" key="1">
    <source>
        <dbReference type="ARBA" id="ARBA00022741"/>
    </source>
</evidence>
<dbReference type="PANTHER" id="PTHR20953:SF3">
    <property type="entry name" value="P-LOOP CONTAINING NUCLEOSIDE TRIPHOSPHATE HYDROLASES SUPERFAMILY PROTEIN"/>
    <property type="match status" value="1"/>
</dbReference>
<comment type="caution">
    <text evidence="4">The sequence shown here is derived from an EMBL/GenBank/DDBJ whole genome shotgun (WGS) entry which is preliminary data.</text>
</comment>
<feature type="domain" description="AAA+ ATPase" evidence="3">
    <location>
        <begin position="137"/>
        <end position="273"/>
    </location>
</feature>
<reference evidence="4" key="1">
    <citation type="submission" date="2020-10" db="EMBL/GenBank/DDBJ databases">
        <authorList>
            <person name="Gilroy R."/>
        </authorList>
    </citation>
    <scope>NUCLEOTIDE SEQUENCE</scope>
    <source>
        <strain evidence="4">10406</strain>
    </source>
</reference>
<dbReference type="EMBL" id="DVOE01000008">
    <property type="protein sequence ID" value="HIU98324.1"/>
    <property type="molecule type" value="Genomic_DNA"/>
</dbReference>
<dbReference type="InterPro" id="IPR027417">
    <property type="entry name" value="P-loop_NTPase"/>
</dbReference>
<evidence type="ECO:0000259" key="3">
    <source>
        <dbReference type="SMART" id="SM00382"/>
    </source>
</evidence>
<accession>A0A9D1N8Q1</accession>
<dbReference type="GO" id="GO:0005524">
    <property type="term" value="F:ATP binding"/>
    <property type="evidence" value="ECO:0007669"/>
    <property type="project" value="UniProtKB-KW"/>
</dbReference>
<dbReference type="Proteomes" id="UP000886857">
    <property type="component" value="Unassembled WGS sequence"/>
</dbReference>
<dbReference type="InterPro" id="IPR045735">
    <property type="entry name" value="Spore_III_AA_AAA+_ATPase"/>
</dbReference>
<dbReference type="SUPFAM" id="SSF52540">
    <property type="entry name" value="P-loop containing nucleoside triphosphate hydrolases"/>
    <property type="match status" value="1"/>
</dbReference>
<dbReference type="Gene3D" id="3.40.50.300">
    <property type="entry name" value="P-loop containing nucleotide triphosphate hydrolases"/>
    <property type="match status" value="1"/>
</dbReference>
<dbReference type="InterPro" id="IPR003593">
    <property type="entry name" value="AAA+_ATPase"/>
</dbReference>
<dbReference type="SMART" id="SM00382">
    <property type="entry name" value="AAA"/>
    <property type="match status" value="1"/>
</dbReference>
<protein>
    <submittedName>
        <fullName evidence="4">Stage III sporulation protein AA</fullName>
    </submittedName>
</protein>
<name>A0A9D1N8Q1_9FIRM</name>
<keyword evidence="2" id="KW-0067">ATP-binding</keyword>
<evidence type="ECO:0000313" key="4">
    <source>
        <dbReference type="EMBL" id="HIU98324.1"/>
    </source>
</evidence>
<dbReference type="AlphaFoldDB" id="A0A9D1N8Q1"/>
<evidence type="ECO:0000313" key="5">
    <source>
        <dbReference type="Proteomes" id="UP000886857"/>
    </source>
</evidence>
<keyword evidence="1" id="KW-0547">Nucleotide-binding</keyword>
<dbReference type="Pfam" id="PF19568">
    <property type="entry name" value="Spore_III_AA"/>
    <property type="match status" value="1"/>
</dbReference>
<reference evidence="4" key="2">
    <citation type="journal article" date="2021" name="PeerJ">
        <title>Extensive microbial diversity within the chicken gut microbiome revealed by metagenomics and culture.</title>
        <authorList>
            <person name="Gilroy R."/>
            <person name="Ravi A."/>
            <person name="Getino M."/>
            <person name="Pursley I."/>
            <person name="Horton D.L."/>
            <person name="Alikhan N.F."/>
            <person name="Baker D."/>
            <person name="Gharbi K."/>
            <person name="Hall N."/>
            <person name="Watson M."/>
            <person name="Adriaenssens E.M."/>
            <person name="Foster-Nyarko E."/>
            <person name="Jarju S."/>
            <person name="Secka A."/>
            <person name="Antonio M."/>
            <person name="Oren A."/>
            <person name="Chaudhuri R.R."/>
            <person name="La Ragione R."/>
            <person name="Hildebrand F."/>
            <person name="Pallen M.J."/>
        </authorList>
    </citation>
    <scope>NUCLEOTIDE SEQUENCE</scope>
    <source>
        <strain evidence="4">10406</strain>
    </source>
</reference>
<proteinExistence type="predicted"/>